<organism evidence="10 11">
    <name type="scientific">Candida oxycetoniae</name>
    <dbReference type="NCBI Taxonomy" id="497107"/>
    <lineage>
        <taxon>Eukaryota</taxon>
        <taxon>Fungi</taxon>
        <taxon>Dikarya</taxon>
        <taxon>Ascomycota</taxon>
        <taxon>Saccharomycotina</taxon>
        <taxon>Pichiomycetes</taxon>
        <taxon>Debaryomycetaceae</taxon>
        <taxon>Candida/Lodderomyces clade</taxon>
        <taxon>Candida</taxon>
    </lineage>
</organism>
<keyword evidence="7" id="KW-0539">Nucleus</keyword>
<dbReference type="AlphaFoldDB" id="A0AAI9X013"/>
<dbReference type="SUPFAM" id="SSF52540">
    <property type="entry name" value="P-loop containing nucleoside triphosphate hydrolases"/>
    <property type="match status" value="1"/>
</dbReference>
<comment type="similarity">
    <text evidence="4">Belongs to the ubiquitin-activating E1 family.</text>
</comment>
<dbReference type="InterPro" id="IPR027417">
    <property type="entry name" value="P-loop_NTPase"/>
</dbReference>
<protein>
    <recommendedName>
        <fullName evidence="8">Ubiquitin-like 1-activating enzyme E1A</fullName>
    </recommendedName>
</protein>
<dbReference type="Gene3D" id="3.40.50.300">
    <property type="entry name" value="P-loop containing nucleotide triphosphate hydrolases"/>
    <property type="match status" value="1"/>
</dbReference>
<keyword evidence="6" id="KW-0833">Ubl conjugation pathway</keyword>
<comment type="subcellular location">
    <subcellularLocation>
        <location evidence="2">Cytoplasm</location>
    </subcellularLocation>
    <subcellularLocation>
        <location evidence="1">Nucleus</location>
    </subcellularLocation>
</comment>
<dbReference type="GO" id="GO:0016925">
    <property type="term" value="P:protein sumoylation"/>
    <property type="evidence" value="ECO:0007669"/>
    <property type="project" value="TreeGrafter"/>
</dbReference>
<dbReference type="EMBL" id="JAHUZD010000019">
    <property type="protein sequence ID" value="KAI3406937.2"/>
    <property type="molecule type" value="Genomic_DNA"/>
</dbReference>
<dbReference type="InterPro" id="IPR000594">
    <property type="entry name" value="ThiF_NAD_FAD-bd"/>
</dbReference>
<accession>A0AAI9X013</accession>
<keyword evidence="11" id="KW-1185">Reference proteome</keyword>
<dbReference type="GO" id="GO:0019948">
    <property type="term" value="F:SUMO activating enzyme activity"/>
    <property type="evidence" value="ECO:0007669"/>
    <property type="project" value="TreeGrafter"/>
</dbReference>
<evidence type="ECO:0000256" key="2">
    <source>
        <dbReference type="ARBA" id="ARBA00004496"/>
    </source>
</evidence>
<sequence length="604" mass="68443">MTTSLAASLGFVAKAIESHGFPSCLTPLVVGVSGPQGSGKTYLTCQLTNQLRWNYPELNIIQFSIDDFYLTQTDQAVLTEKAKKEGNKLLQGRGLPGTHDLPYLSRVLIQLVENYKTRWLPVRIPCYDKAAHKGLGDRSAEKCQLVEKPADVIICEGWFNGYMSLSPDQTRLRYLTSPVDGLLQKHKLFEIQDINEKLKSYIPIWKMFEYFIIIHTDTIDNVYKWRLEQEHTLISEKGEGMTDLQVIEFIDRYMPLYILYYDKLCTNDEIALYDRQIRLWGMATQLRLRSTKILVVNLGAVGTECVKNLVLGGLNSIEILDDTVVKDVDFASQFFLPKDDSIIGQLKLPLVEDNIKRLNPKVNLTINVSSVDESIVNKDYLKQFDLIVGTDLLKQQIVKLNSSTRELNLPFYVSGMHGMFGYIFADLIEHVAVAEWGESSIPRKANIELARNKTIIDVKNNPQKKVDLLTIQDVYSPIETIFKSKHVSKTLTKRQSKKCGPLPLIFALFNIPAPSNPEDTIDIDLLKHEAIEACKDLNLEPSCITDEYLQLFSRQAYTEYSPTAAILSGTLAQDIIQFLGKKDSPINNVLILDGTTSRMPIYQM</sequence>
<dbReference type="Gene3D" id="3.40.50.720">
    <property type="entry name" value="NAD(P)-binding Rossmann-like Domain"/>
    <property type="match status" value="1"/>
</dbReference>
<evidence type="ECO:0000256" key="8">
    <source>
        <dbReference type="ARBA" id="ARBA00044354"/>
    </source>
</evidence>
<dbReference type="Pfam" id="PF00899">
    <property type="entry name" value="ThiF"/>
    <property type="match status" value="1"/>
</dbReference>
<evidence type="ECO:0000313" key="11">
    <source>
        <dbReference type="Proteomes" id="UP001202479"/>
    </source>
</evidence>
<dbReference type="PANTHER" id="PTHR10953">
    <property type="entry name" value="UBIQUITIN-ACTIVATING ENZYME E1"/>
    <property type="match status" value="1"/>
</dbReference>
<dbReference type="GO" id="GO:0005737">
    <property type="term" value="C:cytoplasm"/>
    <property type="evidence" value="ECO:0007669"/>
    <property type="project" value="UniProtKB-SubCell"/>
</dbReference>
<comment type="pathway">
    <text evidence="3">Protein modification; protein sumoylation.</text>
</comment>
<dbReference type="SUPFAM" id="SSF69572">
    <property type="entry name" value="Activating enzymes of the ubiquitin-like proteins"/>
    <property type="match status" value="1"/>
</dbReference>
<evidence type="ECO:0000256" key="4">
    <source>
        <dbReference type="ARBA" id="ARBA00005673"/>
    </source>
</evidence>
<dbReference type="RefSeq" id="XP_049182682.1">
    <property type="nucleotide sequence ID" value="XM_049323496.1"/>
</dbReference>
<dbReference type="GeneID" id="73377847"/>
<evidence type="ECO:0000313" key="10">
    <source>
        <dbReference type="EMBL" id="KAI3406937.2"/>
    </source>
</evidence>
<dbReference type="InterPro" id="IPR045886">
    <property type="entry name" value="ThiF/MoeB/HesA"/>
</dbReference>
<dbReference type="PANTHER" id="PTHR10953:SF162">
    <property type="entry name" value="SUMO-ACTIVATING ENZYME SUBUNIT 1"/>
    <property type="match status" value="1"/>
</dbReference>
<evidence type="ECO:0000256" key="6">
    <source>
        <dbReference type="ARBA" id="ARBA00022786"/>
    </source>
</evidence>
<dbReference type="PRINTS" id="PR01849">
    <property type="entry name" value="UBIQUITINACT"/>
</dbReference>
<dbReference type="InterPro" id="IPR000011">
    <property type="entry name" value="UBQ/SUMO-activ_enz_E1-like"/>
</dbReference>
<evidence type="ECO:0000256" key="5">
    <source>
        <dbReference type="ARBA" id="ARBA00022490"/>
    </source>
</evidence>
<keyword evidence="5" id="KW-0963">Cytoplasm</keyword>
<dbReference type="Gene3D" id="3.40.50.12550">
    <property type="entry name" value="Ubiquitin-activating enzyme E1, inactive adenylation domain, subdomain 2"/>
    <property type="match status" value="1"/>
</dbReference>
<evidence type="ECO:0000256" key="1">
    <source>
        <dbReference type="ARBA" id="ARBA00004123"/>
    </source>
</evidence>
<proteinExistence type="inferred from homology"/>
<evidence type="ECO:0000259" key="9">
    <source>
        <dbReference type="Pfam" id="PF00899"/>
    </source>
</evidence>
<reference evidence="10" key="1">
    <citation type="journal article" date="2022" name="DNA Res.">
        <title>Genome analysis of five recently described species of the CUG-Ser clade uncovers Candida theae as a new hybrid lineage with pathogenic potential in the Candida parapsilosis species complex.</title>
        <authorList>
            <person name="Mixao V."/>
            <person name="Del Olmo V."/>
            <person name="Hegedusova E."/>
            <person name="Saus E."/>
            <person name="Pryszcz L."/>
            <person name="Cillingova A."/>
            <person name="Nosek J."/>
            <person name="Gabaldon T."/>
        </authorList>
    </citation>
    <scope>NUCLEOTIDE SEQUENCE</scope>
    <source>
        <strain evidence="10">CBS 10844</strain>
    </source>
</reference>
<feature type="domain" description="THIF-type NAD/FAD binding fold" evidence="9">
    <location>
        <begin position="273"/>
        <end position="600"/>
    </location>
</feature>
<evidence type="ECO:0000256" key="7">
    <source>
        <dbReference type="ARBA" id="ARBA00023242"/>
    </source>
</evidence>
<gene>
    <name evidence="10" type="ORF">KGF56_000230</name>
</gene>
<dbReference type="Proteomes" id="UP001202479">
    <property type="component" value="Unassembled WGS sequence"/>
</dbReference>
<name>A0AAI9X013_9ASCO</name>
<dbReference type="InterPro" id="IPR035985">
    <property type="entry name" value="Ubiquitin-activating_enz"/>
</dbReference>
<dbReference type="GO" id="GO:0031510">
    <property type="term" value="C:SUMO activating enzyme complex"/>
    <property type="evidence" value="ECO:0007669"/>
    <property type="project" value="TreeGrafter"/>
</dbReference>
<comment type="caution">
    <text evidence="10">The sequence shown here is derived from an EMBL/GenBank/DDBJ whole genome shotgun (WGS) entry which is preliminary data.</text>
</comment>
<evidence type="ECO:0000256" key="3">
    <source>
        <dbReference type="ARBA" id="ARBA00004718"/>
    </source>
</evidence>